<dbReference type="CDD" id="cd21608">
    <property type="entry name" value="RRM2_NsCP33_like"/>
    <property type="match status" value="1"/>
</dbReference>
<dbReference type="SUPFAM" id="SSF54928">
    <property type="entry name" value="RNA-binding domain, RBD"/>
    <property type="match status" value="1"/>
</dbReference>
<evidence type="ECO:0000256" key="2">
    <source>
        <dbReference type="SAM" id="MobiDB-lite"/>
    </source>
</evidence>
<protein>
    <submittedName>
        <fullName evidence="4">RNA recognition motif-containing protein</fullName>
    </submittedName>
</protein>
<feature type="region of interest" description="Disordered" evidence="2">
    <location>
        <begin position="151"/>
        <end position="176"/>
    </location>
</feature>
<reference evidence="4 5" key="1">
    <citation type="submission" date="2019-02" db="EMBL/GenBank/DDBJ databases">
        <title>Genomic Encyclopedia of Type Strains, Phase IV (KMG-IV): sequencing the most valuable type-strain genomes for metagenomic binning, comparative biology and taxonomic classification.</title>
        <authorList>
            <person name="Goeker M."/>
        </authorList>
    </citation>
    <scope>NUCLEOTIDE SEQUENCE [LARGE SCALE GENOMIC DNA]</scope>
    <source>
        <strain evidence="4 5">DSM 19570</strain>
    </source>
</reference>
<keyword evidence="1" id="KW-0694">RNA-binding</keyword>
<evidence type="ECO:0000313" key="5">
    <source>
        <dbReference type="Proteomes" id="UP000293671"/>
    </source>
</evidence>
<dbReference type="InterPro" id="IPR000504">
    <property type="entry name" value="RRM_dom"/>
</dbReference>
<dbReference type="InterPro" id="IPR012677">
    <property type="entry name" value="Nucleotide-bd_a/b_plait_sf"/>
</dbReference>
<dbReference type="InterPro" id="IPR048289">
    <property type="entry name" value="RRM2_NsCP33-like"/>
</dbReference>
<dbReference type="PANTHER" id="PTHR48027">
    <property type="entry name" value="HETEROGENEOUS NUCLEAR RIBONUCLEOPROTEIN 87F-RELATED"/>
    <property type="match status" value="1"/>
</dbReference>
<dbReference type="Pfam" id="PF00076">
    <property type="entry name" value="RRM_1"/>
    <property type="match status" value="1"/>
</dbReference>
<comment type="caution">
    <text evidence="4">The sequence shown here is derived from an EMBL/GenBank/DDBJ whole genome shotgun (WGS) entry which is preliminary data.</text>
</comment>
<gene>
    <name evidence="4" type="ORF">EV670_1595</name>
</gene>
<dbReference type="Proteomes" id="UP000293671">
    <property type="component" value="Unassembled WGS sequence"/>
</dbReference>
<name>A0A4Q7VW05_9BURK</name>
<accession>A0A4Q7VW05</accession>
<dbReference type="SMART" id="SM00360">
    <property type="entry name" value="RRM"/>
    <property type="match status" value="1"/>
</dbReference>
<dbReference type="InterPro" id="IPR052462">
    <property type="entry name" value="SLIRP/GR-RBP-like"/>
</dbReference>
<organism evidence="4 5">
    <name type="scientific">Rivibacter subsaxonicus</name>
    <dbReference type="NCBI Taxonomy" id="457575"/>
    <lineage>
        <taxon>Bacteria</taxon>
        <taxon>Pseudomonadati</taxon>
        <taxon>Pseudomonadota</taxon>
        <taxon>Betaproteobacteria</taxon>
        <taxon>Burkholderiales</taxon>
        <taxon>Rivibacter</taxon>
    </lineage>
</organism>
<dbReference type="GO" id="GO:0003723">
    <property type="term" value="F:RNA binding"/>
    <property type="evidence" value="ECO:0007669"/>
    <property type="project" value="UniProtKB-KW"/>
</dbReference>
<dbReference type="AlphaFoldDB" id="A0A4Q7VW05"/>
<dbReference type="PROSITE" id="PS50102">
    <property type="entry name" value="RRM"/>
    <property type="match status" value="1"/>
</dbReference>
<evidence type="ECO:0000313" key="4">
    <source>
        <dbReference type="EMBL" id="RZU00882.1"/>
    </source>
</evidence>
<dbReference type="Gene3D" id="3.30.70.330">
    <property type="match status" value="1"/>
</dbReference>
<dbReference type="OrthoDB" id="9798855at2"/>
<proteinExistence type="predicted"/>
<dbReference type="InterPro" id="IPR035979">
    <property type="entry name" value="RBD_domain_sf"/>
</dbReference>
<dbReference type="EMBL" id="SHKP01000005">
    <property type="protein sequence ID" value="RZU00882.1"/>
    <property type="molecule type" value="Genomic_DNA"/>
</dbReference>
<feature type="domain" description="RRM" evidence="3">
    <location>
        <begin position="3"/>
        <end position="81"/>
    </location>
</feature>
<evidence type="ECO:0000256" key="1">
    <source>
        <dbReference type="ARBA" id="ARBA00022884"/>
    </source>
</evidence>
<keyword evidence="5" id="KW-1185">Reference proteome</keyword>
<sequence length="176" mass="16468">MGNKLYVGNLAYSVRDEDLQEAFAQFGAVTSAKVMMDRETGRSKGFGFVEMGTDAEAQSAINGMNGQSMGGRALVVNEARPREERPGGFRGPYGGGGGAGGAGGGYNRGPREGGGGGYGGSGGGGYGGGGGGGRSGGGGYGGGGGGYGGGGGGYGGGGGSRSGGGGGYGGSGRGGY</sequence>
<dbReference type="RefSeq" id="WP_130431310.1">
    <property type="nucleotide sequence ID" value="NZ_SHKP01000005.1"/>
</dbReference>
<evidence type="ECO:0000259" key="3">
    <source>
        <dbReference type="PROSITE" id="PS50102"/>
    </source>
</evidence>